<evidence type="ECO:0000313" key="3">
    <source>
        <dbReference type="Proteomes" id="UP000231542"/>
    </source>
</evidence>
<dbReference type="Proteomes" id="UP000231542">
    <property type="component" value="Unassembled WGS sequence"/>
</dbReference>
<sequence>MNGNCRTISPLQEIASCLLNGECGSRHSNGCTAASMLITRMQKELTDCQQPYFCTMKNHEISCDVCLRSIITGSCQKPASCQSPFWKALKEVAERGEVVFEKREVISPIPFIIHSHGKTTVCEQKILVPVEDRSRKKETPPSPLKPAKVLPAPTSSPDIIAQPAALPKREIVSSTSPVVLLKPKADDPSLKTLFGSSVVKKLASHNIFTLSDICRCRVPELETRLGKPSAQRIYNRIRQRSIDFNTAL</sequence>
<name>A0A2H0YUJ0_9BACT</name>
<reference evidence="2 3" key="1">
    <citation type="submission" date="2017-09" db="EMBL/GenBank/DDBJ databases">
        <title>Depth-based differentiation of microbial function through sediment-hosted aquifers and enrichment of novel symbionts in the deep terrestrial subsurface.</title>
        <authorList>
            <person name="Probst A.J."/>
            <person name="Ladd B."/>
            <person name="Jarett J.K."/>
            <person name="Geller-Mcgrath D.E."/>
            <person name="Sieber C.M."/>
            <person name="Emerson J.B."/>
            <person name="Anantharaman K."/>
            <person name="Thomas B.C."/>
            <person name="Malmstrom R."/>
            <person name="Stieglmeier M."/>
            <person name="Klingl A."/>
            <person name="Woyke T."/>
            <person name="Ryan C.M."/>
            <person name="Banfield J.F."/>
        </authorList>
    </citation>
    <scope>NUCLEOTIDE SEQUENCE [LARGE SCALE GENOMIC DNA]</scope>
    <source>
        <strain evidence="2">CG08_land_8_20_14_0_20_40_16</strain>
    </source>
</reference>
<gene>
    <name evidence="2" type="ORF">COT24_05095</name>
</gene>
<feature type="region of interest" description="Disordered" evidence="1">
    <location>
        <begin position="132"/>
        <end position="156"/>
    </location>
</feature>
<dbReference type="Gene3D" id="1.10.150.20">
    <property type="entry name" value="5' to 3' exonuclease, C-terminal subdomain"/>
    <property type="match status" value="1"/>
</dbReference>
<accession>A0A2H0YUJ0</accession>
<evidence type="ECO:0000313" key="2">
    <source>
        <dbReference type="EMBL" id="PIS42164.1"/>
    </source>
</evidence>
<dbReference type="AlphaFoldDB" id="A0A2H0YUJ0"/>
<proteinExistence type="predicted"/>
<dbReference type="EMBL" id="PEXU01000056">
    <property type="protein sequence ID" value="PIS42164.1"/>
    <property type="molecule type" value="Genomic_DNA"/>
</dbReference>
<protein>
    <submittedName>
        <fullName evidence="2">Uncharacterized protein</fullName>
    </submittedName>
</protein>
<organism evidence="2 3">
    <name type="scientific">Candidatus Kerfeldbacteria bacterium CG08_land_8_20_14_0_20_40_16</name>
    <dbReference type="NCBI Taxonomy" id="2014244"/>
    <lineage>
        <taxon>Bacteria</taxon>
        <taxon>Candidatus Kerfeldiibacteriota</taxon>
    </lineage>
</organism>
<evidence type="ECO:0000256" key="1">
    <source>
        <dbReference type="SAM" id="MobiDB-lite"/>
    </source>
</evidence>
<comment type="caution">
    <text evidence="2">The sequence shown here is derived from an EMBL/GenBank/DDBJ whole genome shotgun (WGS) entry which is preliminary data.</text>
</comment>